<dbReference type="OrthoDB" id="9805604at2"/>
<sequence>MPSSAPARYPVEVRERAARIRLACFDVDGTLTDGRLYFDGEGRELKAFHVHDGQGLVLLRKAGLAVAFVTARPSRIAEHRGAELGLTEIHTAVADKYACVLDIAARLGLAPDEVAFMGDDLPDLRVMLRVGLAVAPASAHPWVAERAHWRTSARAGQGAARELCDLLLVAQGRAEPLLDELSRVEGMRIEGKA</sequence>
<dbReference type="SFLD" id="SFLDG01136">
    <property type="entry name" value="C1.6:_Phosphoserine_Phosphatas"/>
    <property type="match status" value="1"/>
</dbReference>
<protein>
    <recommendedName>
        <fullName evidence="6 11">3-deoxy-D-manno-octulosonate 8-phosphate phosphatase KdsC</fullName>
        <ecNumber evidence="5 11">3.1.3.45</ecNumber>
    </recommendedName>
    <alternativeName>
        <fullName evidence="10 11">KDO 8-P phosphatase</fullName>
    </alternativeName>
</protein>
<evidence type="ECO:0000313" key="13">
    <source>
        <dbReference type="EMBL" id="RPE81021.1"/>
    </source>
</evidence>
<comment type="subunit">
    <text evidence="4 11">Homotetramer.</text>
</comment>
<keyword evidence="9 11" id="KW-0460">Magnesium</keyword>
<dbReference type="RefSeq" id="WP_123768609.1">
    <property type="nucleotide sequence ID" value="NZ_RKQN01000001.1"/>
</dbReference>
<reference evidence="13 14" key="1">
    <citation type="submission" date="2018-11" db="EMBL/GenBank/DDBJ databases">
        <title>Genomic Encyclopedia of Type Strains, Phase IV (KMG-IV): sequencing the most valuable type-strain genomes for metagenomic binning, comparative biology and taxonomic classification.</title>
        <authorList>
            <person name="Goeker M."/>
        </authorList>
    </citation>
    <scope>NUCLEOTIDE SEQUENCE [LARGE SCALE GENOMIC DNA]</scope>
    <source>
        <strain evidence="13 14">DSM 25623</strain>
    </source>
</reference>
<dbReference type="FunFam" id="3.40.50.1000:FF:000029">
    <property type="entry name" value="3-deoxy-D-manno-octulosonate 8-phosphate phosphatase KdsC"/>
    <property type="match status" value="1"/>
</dbReference>
<dbReference type="Pfam" id="PF08282">
    <property type="entry name" value="Hydrolase_3"/>
    <property type="match status" value="1"/>
</dbReference>
<keyword evidence="14" id="KW-1185">Reference proteome</keyword>
<dbReference type="CDD" id="cd01630">
    <property type="entry name" value="HAD_KDO-like"/>
    <property type="match status" value="1"/>
</dbReference>
<evidence type="ECO:0000256" key="9">
    <source>
        <dbReference type="ARBA" id="ARBA00022842"/>
    </source>
</evidence>
<gene>
    <name evidence="13" type="ORF">EDC50_0188</name>
</gene>
<dbReference type="SFLD" id="SFLDS00003">
    <property type="entry name" value="Haloacid_Dehalogenase"/>
    <property type="match status" value="1"/>
</dbReference>
<accession>A0A3N4VP70</accession>
<evidence type="ECO:0000313" key="14">
    <source>
        <dbReference type="Proteomes" id="UP000269708"/>
    </source>
</evidence>
<evidence type="ECO:0000256" key="8">
    <source>
        <dbReference type="ARBA" id="ARBA00022801"/>
    </source>
</evidence>
<evidence type="ECO:0000256" key="1">
    <source>
        <dbReference type="ARBA" id="ARBA00000898"/>
    </source>
</evidence>
<feature type="binding site" evidence="12">
    <location>
        <position position="119"/>
    </location>
    <ligand>
        <name>Mg(2+)</name>
        <dbReference type="ChEBI" id="CHEBI:18420"/>
    </ligand>
</feature>
<dbReference type="NCBIfam" id="TIGR01670">
    <property type="entry name" value="KdsC-phosphatas"/>
    <property type="match status" value="1"/>
</dbReference>
<dbReference type="InterPro" id="IPR023214">
    <property type="entry name" value="HAD_sf"/>
</dbReference>
<keyword evidence="7 11" id="KW-0479">Metal-binding</keyword>
<dbReference type="PANTHER" id="PTHR21485">
    <property type="entry name" value="HAD SUPERFAMILY MEMBERS CMAS AND KDSC"/>
    <property type="match status" value="1"/>
</dbReference>
<dbReference type="PIRSF" id="PIRSF006118">
    <property type="entry name" value="KDO8-P_Ptase"/>
    <property type="match status" value="1"/>
</dbReference>
<evidence type="ECO:0000256" key="2">
    <source>
        <dbReference type="ARBA" id="ARBA00001946"/>
    </source>
</evidence>
<dbReference type="GO" id="GO:0008781">
    <property type="term" value="F:N-acylneuraminate cytidylyltransferase activity"/>
    <property type="evidence" value="ECO:0007669"/>
    <property type="project" value="TreeGrafter"/>
</dbReference>
<evidence type="ECO:0000256" key="7">
    <source>
        <dbReference type="ARBA" id="ARBA00022723"/>
    </source>
</evidence>
<evidence type="ECO:0000256" key="3">
    <source>
        <dbReference type="ARBA" id="ARBA00005893"/>
    </source>
</evidence>
<dbReference type="AlphaFoldDB" id="A0A3N4VP70"/>
<dbReference type="SFLD" id="SFLDG01138">
    <property type="entry name" value="C1.6.2:_Deoxy-d-mannose-octulo"/>
    <property type="match status" value="1"/>
</dbReference>
<dbReference type="PANTHER" id="PTHR21485:SF3">
    <property type="entry name" value="N-ACYLNEURAMINATE CYTIDYLYLTRANSFERASE"/>
    <property type="match status" value="1"/>
</dbReference>
<comment type="catalytic activity">
    <reaction evidence="1 11">
        <text>3-deoxy-alpha-D-manno-2-octulosonate-8-phosphate + H2O = 3-deoxy-alpha-D-manno-oct-2-ulosonate + phosphate</text>
        <dbReference type="Rhea" id="RHEA:11500"/>
        <dbReference type="ChEBI" id="CHEBI:15377"/>
        <dbReference type="ChEBI" id="CHEBI:43474"/>
        <dbReference type="ChEBI" id="CHEBI:85985"/>
        <dbReference type="ChEBI" id="CHEBI:85986"/>
        <dbReference type="EC" id="3.1.3.45"/>
    </reaction>
</comment>
<evidence type="ECO:0000256" key="4">
    <source>
        <dbReference type="ARBA" id="ARBA00011881"/>
    </source>
</evidence>
<comment type="cofactor">
    <cofactor evidence="2 11 12">
        <name>Mg(2+)</name>
        <dbReference type="ChEBI" id="CHEBI:18420"/>
    </cofactor>
</comment>
<dbReference type="Gene3D" id="3.40.50.1000">
    <property type="entry name" value="HAD superfamily/HAD-like"/>
    <property type="match status" value="1"/>
</dbReference>
<dbReference type="Proteomes" id="UP000269708">
    <property type="component" value="Unassembled WGS sequence"/>
</dbReference>
<dbReference type="EMBL" id="RKQN01000001">
    <property type="protein sequence ID" value="RPE81021.1"/>
    <property type="molecule type" value="Genomic_DNA"/>
</dbReference>
<dbReference type="SUPFAM" id="SSF56784">
    <property type="entry name" value="HAD-like"/>
    <property type="match status" value="1"/>
</dbReference>
<dbReference type="InterPro" id="IPR050793">
    <property type="entry name" value="CMP-NeuNAc_synthase"/>
</dbReference>
<organism evidence="13 14">
    <name type="scientific">Vulcaniibacterium tengchongense</name>
    <dbReference type="NCBI Taxonomy" id="1273429"/>
    <lineage>
        <taxon>Bacteria</taxon>
        <taxon>Pseudomonadati</taxon>
        <taxon>Pseudomonadota</taxon>
        <taxon>Gammaproteobacteria</taxon>
        <taxon>Lysobacterales</taxon>
        <taxon>Lysobacteraceae</taxon>
        <taxon>Vulcaniibacterium</taxon>
    </lineage>
</organism>
<name>A0A3N4VP70_9GAMM</name>
<dbReference type="GO" id="GO:0046872">
    <property type="term" value="F:metal ion binding"/>
    <property type="evidence" value="ECO:0007669"/>
    <property type="project" value="UniProtKB-UniRule"/>
</dbReference>
<proteinExistence type="inferred from homology"/>
<keyword evidence="8 11" id="KW-0378">Hydrolase</keyword>
<evidence type="ECO:0000256" key="6">
    <source>
        <dbReference type="ARBA" id="ARBA00020092"/>
    </source>
</evidence>
<comment type="similarity">
    <text evidence="3 11">Belongs to the KdsC family.</text>
</comment>
<comment type="caution">
    <text evidence="13">The sequence shown here is derived from an EMBL/GenBank/DDBJ whole genome shotgun (WGS) entry which is preliminary data.</text>
</comment>
<evidence type="ECO:0000256" key="5">
    <source>
        <dbReference type="ARBA" id="ARBA00013066"/>
    </source>
</evidence>
<keyword evidence="11" id="KW-0448">Lipopolysaccharide biosynthesis</keyword>
<dbReference type="EC" id="3.1.3.45" evidence="5 11"/>
<dbReference type="GO" id="GO:0009103">
    <property type="term" value="P:lipopolysaccharide biosynthetic process"/>
    <property type="evidence" value="ECO:0007669"/>
    <property type="project" value="UniProtKB-UniRule"/>
</dbReference>
<dbReference type="InterPro" id="IPR010023">
    <property type="entry name" value="KdsC_fam"/>
</dbReference>
<comment type="function">
    <text evidence="11">Catalyzes the hydrolysis of 3-deoxy-D-manno-octulosonate 8-phosphate (KDO 8-P) to 3-deoxy-D-manno-octulosonate (KDO) and inorganic phosphate.</text>
</comment>
<evidence type="ECO:0000256" key="12">
    <source>
        <dbReference type="PIRSR" id="PIRSR006118-2"/>
    </source>
</evidence>
<feature type="binding site" evidence="12">
    <location>
        <position position="26"/>
    </location>
    <ligand>
        <name>Mg(2+)</name>
        <dbReference type="ChEBI" id="CHEBI:18420"/>
    </ligand>
</feature>
<dbReference type="GO" id="GO:0019143">
    <property type="term" value="F:3-deoxy-manno-octulosonate-8-phosphatase activity"/>
    <property type="evidence" value="ECO:0007669"/>
    <property type="project" value="UniProtKB-UniRule"/>
</dbReference>
<evidence type="ECO:0000256" key="10">
    <source>
        <dbReference type="ARBA" id="ARBA00031051"/>
    </source>
</evidence>
<dbReference type="InterPro" id="IPR036412">
    <property type="entry name" value="HAD-like_sf"/>
</dbReference>
<feature type="binding site" evidence="12">
    <location>
        <position position="28"/>
    </location>
    <ligand>
        <name>substrate</name>
    </ligand>
</feature>
<evidence type="ECO:0000256" key="11">
    <source>
        <dbReference type="PIRNR" id="PIRNR006118"/>
    </source>
</evidence>